<comment type="subcellular location">
    <subcellularLocation>
        <location evidence="1">Membrane</location>
        <topology evidence="1">Multi-pass membrane protein</topology>
    </subcellularLocation>
</comment>
<dbReference type="PANTHER" id="PTHR43243:SF4">
    <property type="entry name" value="CATIONIC AMINO ACID TRANSPORTER 4"/>
    <property type="match status" value="1"/>
</dbReference>
<feature type="transmembrane region" description="Helical" evidence="6">
    <location>
        <begin position="108"/>
        <end position="131"/>
    </location>
</feature>
<organism evidence="7 8">
    <name type="scientific">Spongiactinospora gelatinilytica</name>
    <dbReference type="NCBI Taxonomy" id="2666298"/>
    <lineage>
        <taxon>Bacteria</taxon>
        <taxon>Bacillati</taxon>
        <taxon>Actinomycetota</taxon>
        <taxon>Actinomycetes</taxon>
        <taxon>Streptosporangiales</taxon>
        <taxon>Streptosporangiaceae</taxon>
        <taxon>Spongiactinospora</taxon>
    </lineage>
</organism>
<evidence type="ECO:0000256" key="3">
    <source>
        <dbReference type="ARBA" id="ARBA00022692"/>
    </source>
</evidence>
<dbReference type="Gene3D" id="1.20.1740.10">
    <property type="entry name" value="Amino acid/polyamine transporter I"/>
    <property type="match status" value="1"/>
</dbReference>
<dbReference type="InterPro" id="IPR002293">
    <property type="entry name" value="AA/rel_permease1"/>
</dbReference>
<proteinExistence type="predicted"/>
<dbReference type="Pfam" id="PF13520">
    <property type="entry name" value="AA_permease_2"/>
    <property type="match status" value="1"/>
</dbReference>
<evidence type="ECO:0000256" key="6">
    <source>
        <dbReference type="SAM" id="Phobius"/>
    </source>
</evidence>
<evidence type="ECO:0000256" key="1">
    <source>
        <dbReference type="ARBA" id="ARBA00004141"/>
    </source>
</evidence>
<comment type="caution">
    <text evidence="7">The sequence shown here is derived from an EMBL/GenBank/DDBJ whole genome shotgun (WGS) entry which is preliminary data.</text>
</comment>
<dbReference type="RefSeq" id="WP_146607814.1">
    <property type="nucleotide sequence ID" value="NZ_POUA01000442.1"/>
</dbReference>
<evidence type="ECO:0000256" key="2">
    <source>
        <dbReference type="ARBA" id="ARBA00022448"/>
    </source>
</evidence>
<feature type="transmembrane region" description="Helical" evidence="6">
    <location>
        <begin position="162"/>
        <end position="179"/>
    </location>
</feature>
<protein>
    <submittedName>
        <fullName evidence="7">Amino acid permease</fullName>
    </submittedName>
</protein>
<feature type="transmembrane region" description="Helical" evidence="6">
    <location>
        <begin position="12"/>
        <end position="41"/>
    </location>
</feature>
<keyword evidence="8" id="KW-1185">Reference proteome</keyword>
<feature type="transmembrane region" description="Helical" evidence="6">
    <location>
        <begin position="242"/>
        <end position="260"/>
    </location>
</feature>
<feature type="transmembrane region" description="Helical" evidence="6">
    <location>
        <begin position="185"/>
        <end position="204"/>
    </location>
</feature>
<dbReference type="EMBL" id="POUA01000442">
    <property type="protein sequence ID" value="PZG26132.1"/>
    <property type="molecule type" value="Genomic_DNA"/>
</dbReference>
<dbReference type="Proteomes" id="UP000248544">
    <property type="component" value="Unassembled WGS sequence"/>
</dbReference>
<keyword evidence="5 6" id="KW-0472">Membrane</keyword>
<feature type="transmembrane region" description="Helical" evidence="6">
    <location>
        <begin position="216"/>
        <end position="236"/>
    </location>
</feature>
<keyword evidence="4 6" id="KW-1133">Transmembrane helix</keyword>
<gene>
    <name evidence="7" type="ORF">C1I98_34165</name>
</gene>
<evidence type="ECO:0000313" key="8">
    <source>
        <dbReference type="Proteomes" id="UP000248544"/>
    </source>
</evidence>
<dbReference type="GO" id="GO:0016020">
    <property type="term" value="C:membrane"/>
    <property type="evidence" value="ECO:0007669"/>
    <property type="project" value="UniProtKB-SubCell"/>
</dbReference>
<feature type="non-terminal residue" evidence="7">
    <location>
        <position position="1"/>
    </location>
</feature>
<evidence type="ECO:0000313" key="7">
    <source>
        <dbReference type="EMBL" id="PZG26132.1"/>
    </source>
</evidence>
<dbReference type="GO" id="GO:0015171">
    <property type="term" value="F:amino acid transmembrane transporter activity"/>
    <property type="evidence" value="ECO:0007669"/>
    <property type="project" value="TreeGrafter"/>
</dbReference>
<dbReference type="AlphaFoldDB" id="A0A2W2EPE5"/>
<sequence length="280" mass="29793">STPEMSGLGAPLIQVLFGVTPTAYGVAGIFSAAAIVFFAYIGFDIVATAAEETKNPRRDMPIGIIGSLIVCTTLYVAVSLVVVGMVPYSQLSSAAPLADAFRAVGQPWLATVISIGAIAGLTTVVLIMMLGQSRVLFVMSRDNLLPKGLATVHPRFGTPARVTILIGTVTALLAGFIPLSALAELVNIGTLFAFVVVSIAVIVLRRTRPDLPRAFRTPVVPLVPILAVLASIYLMANLPVETWLRFLIWMAVGIAVYFVYGRRHSRVARRHLGAQDAPRG</sequence>
<keyword evidence="3 6" id="KW-0812">Transmembrane</keyword>
<name>A0A2W2EPE5_9ACTN</name>
<evidence type="ECO:0000256" key="4">
    <source>
        <dbReference type="ARBA" id="ARBA00022989"/>
    </source>
</evidence>
<reference evidence="7 8" key="1">
    <citation type="submission" date="2018-01" db="EMBL/GenBank/DDBJ databases">
        <title>Draft genome sequence of Sphaerisporangium sp. 7K107.</title>
        <authorList>
            <person name="Sahin N."/>
            <person name="Saygin H."/>
            <person name="Ay H."/>
        </authorList>
    </citation>
    <scope>NUCLEOTIDE SEQUENCE [LARGE SCALE GENOMIC DNA]</scope>
    <source>
        <strain evidence="7 8">7K107</strain>
    </source>
</reference>
<dbReference type="PANTHER" id="PTHR43243">
    <property type="entry name" value="INNER MEMBRANE TRANSPORTER YGJI-RELATED"/>
    <property type="match status" value="1"/>
</dbReference>
<keyword evidence="2" id="KW-0813">Transport</keyword>
<feature type="transmembrane region" description="Helical" evidence="6">
    <location>
        <begin position="62"/>
        <end position="88"/>
    </location>
</feature>
<evidence type="ECO:0000256" key="5">
    <source>
        <dbReference type="ARBA" id="ARBA00023136"/>
    </source>
</evidence>
<accession>A0A2W2EPE5</accession>